<proteinExistence type="predicted"/>
<evidence type="ECO:0000313" key="2">
    <source>
        <dbReference type="WBParaSite" id="nRc.2.0.1.t07508-RA"/>
    </source>
</evidence>
<accession>A0A915I113</accession>
<protein>
    <submittedName>
        <fullName evidence="2">Uncharacterized protein</fullName>
    </submittedName>
</protein>
<evidence type="ECO:0000313" key="1">
    <source>
        <dbReference type="Proteomes" id="UP000887565"/>
    </source>
</evidence>
<dbReference type="Proteomes" id="UP000887565">
    <property type="component" value="Unplaced"/>
</dbReference>
<keyword evidence="1" id="KW-1185">Reference proteome</keyword>
<reference evidence="2" key="1">
    <citation type="submission" date="2022-11" db="UniProtKB">
        <authorList>
            <consortium name="WormBaseParasite"/>
        </authorList>
    </citation>
    <scope>IDENTIFICATION</scope>
</reference>
<dbReference type="WBParaSite" id="nRc.2.0.1.t07508-RA">
    <property type="protein sequence ID" value="nRc.2.0.1.t07508-RA"/>
    <property type="gene ID" value="nRc.2.0.1.g07508"/>
</dbReference>
<name>A0A915I113_ROMCU</name>
<organism evidence="1 2">
    <name type="scientific">Romanomermis culicivorax</name>
    <name type="common">Nematode worm</name>
    <dbReference type="NCBI Taxonomy" id="13658"/>
    <lineage>
        <taxon>Eukaryota</taxon>
        <taxon>Metazoa</taxon>
        <taxon>Ecdysozoa</taxon>
        <taxon>Nematoda</taxon>
        <taxon>Enoplea</taxon>
        <taxon>Dorylaimia</taxon>
        <taxon>Mermithida</taxon>
        <taxon>Mermithoidea</taxon>
        <taxon>Mermithidae</taxon>
        <taxon>Romanomermis</taxon>
    </lineage>
</organism>
<dbReference type="AlphaFoldDB" id="A0A915I113"/>
<sequence>MDAIVSAQNTSLHVWIDGLPVMYCSMQRIFFENVHLQHIGTKIVLEIAEDEDITQPLTKVVPSFQVSLCNRKVAAKVEPTCEGRSFVEVNADMLGTLLLSKSRSGSRSTCKLTNEPRYSILGLVMREEVLNSLFE</sequence>